<keyword evidence="8" id="KW-0832">Ubl conjugation</keyword>
<keyword evidence="11" id="KW-0131">Cell cycle</keyword>
<evidence type="ECO:0000256" key="3">
    <source>
        <dbReference type="ARBA" id="ARBA00015014"/>
    </source>
</evidence>
<name>A0A9P0KX10_ACAOB</name>
<feature type="compositionally biased region" description="Basic and acidic residues" evidence="14">
    <location>
        <begin position="1277"/>
        <end position="1292"/>
    </location>
</feature>
<evidence type="ECO:0000256" key="2">
    <source>
        <dbReference type="ARBA" id="ARBA00004286"/>
    </source>
</evidence>
<feature type="compositionally biased region" description="Basic and acidic residues" evidence="14">
    <location>
        <begin position="1114"/>
        <end position="1137"/>
    </location>
</feature>
<dbReference type="GO" id="GO:0005694">
    <property type="term" value="C:chromosome"/>
    <property type="evidence" value="ECO:0007669"/>
    <property type="project" value="UniProtKB-SubCell"/>
</dbReference>
<feature type="domain" description="FHA" evidence="15">
    <location>
        <begin position="28"/>
        <end position="78"/>
    </location>
</feature>
<feature type="region of interest" description="Disordered" evidence="14">
    <location>
        <begin position="140"/>
        <end position="160"/>
    </location>
</feature>
<feature type="region of interest" description="Disordered" evidence="14">
    <location>
        <begin position="446"/>
        <end position="600"/>
    </location>
</feature>
<evidence type="ECO:0000256" key="4">
    <source>
        <dbReference type="ARBA" id="ARBA00022454"/>
    </source>
</evidence>
<evidence type="ECO:0000256" key="14">
    <source>
        <dbReference type="SAM" id="MobiDB-lite"/>
    </source>
</evidence>
<dbReference type="PROSITE" id="PS50172">
    <property type="entry name" value="BRCT"/>
    <property type="match status" value="2"/>
</dbReference>
<evidence type="ECO:0000256" key="12">
    <source>
        <dbReference type="ARBA" id="ARBA00023858"/>
    </source>
</evidence>
<dbReference type="SUPFAM" id="SSF49879">
    <property type="entry name" value="SMAD/FHA domain"/>
    <property type="match status" value="1"/>
</dbReference>
<dbReference type="InterPro" id="IPR008984">
    <property type="entry name" value="SMAD_FHA_dom_sf"/>
</dbReference>
<keyword evidence="9" id="KW-0007">Acetylation</keyword>
<feature type="compositionally biased region" description="Basic and acidic residues" evidence="14">
    <location>
        <begin position="922"/>
        <end position="936"/>
    </location>
</feature>
<dbReference type="Pfam" id="PF16589">
    <property type="entry name" value="BRCT_2"/>
    <property type="match status" value="1"/>
</dbReference>
<gene>
    <name evidence="17" type="ORF">ACAOBT_LOCUS16228</name>
</gene>
<feature type="domain" description="BRCT" evidence="16">
    <location>
        <begin position="1621"/>
        <end position="1712"/>
    </location>
</feature>
<feature type="compositionally biased region" description="Basic and acidic residues" evidence="14">
    <location>
        <begin position="1074"/>
        <end position="1085"/>
    </location>
</feature>
<evidence type="ECO:0000259" key="16">
    <source>
        <dbReference type="PROSITE" id="PS50172"/>
    </source>
</evidence>
<dbReference type="GO" id="GO:0006974">
    <property type="term" value="P:DNA damage response"/>
    <property type="evidence" value="ECO:0007669"/>
    <property type="project" value="UniProtKB-KW"/>
</dbReference>
<evidence type="ECO:0000256" key="11">
    <source>
        <dbReference type="ARBA" id="ARBA00023306"/>
    </source>
</evidence>
<feature type="compositionally biased region" description="Basic and acidic residues" evidence="14">
    <location>
        <begin position="947"/>
        <end position="962"/>
    </location>
</feature>
<dbReference type="InterPro" id="IPR051579">
    <property type="entry name" value="DDR_Transcriptional_Reg"/>
</dbReference>
<feature type="region of interest" description="Disordered" evidence="14">
    <location>
        <begin position="1074"/>
        <end position="1522"/>
    </location>
</feature>
<feature type="compositionally biased region" description="Basic and acidic residues" evidence="14">
    <location>
        <begin position="655"/>
        <end position="700"/>
    </location>
</feature>
<evidence type="ECO:0000256" key="8">
    <source>
        <dbReference type="ARBA" id="ARBA00022843"/>
    </source>
</evidence>
<dbReference type="CDD" id="cd17744">
    <property type="entry name" value="BRCT_MDC1_rpt1"/>
    <property type="match status" value="1"/>
</dbReference>
<feature type="compositionally biased region" description="Basic and acidic residues" evidence="14">
    <location>
        <begin position="1213"/>
        <end position="1245"/>
    </location>
</feature>
<feature type="compositionally biased region" description="Basic and acidic residues" evidence="14">
    <location>
        <begin position="1300"/>
        <end position="1315"/>
    </location>
</feature>
<evidence type="ECO:0000256" key="13">
    <source>
        <dbReference type="ARBA" id="ARBA00030146"/>
    </source>
</evidence>
<reference evidence="17" key="1">
    <citation type="submission" date="2022-03" db="EMBL/GenBank/DDBJ databases">
        <authorList>
            <person name="Sayadi A."/>
        </authorList>
    </citation>
    <scope>NUCLEOTIDE SEQUENCE</scope>
</reference>
<dbReference type="PANTHER" id="PTHR23196:SF1">
    <property type="entry name" value="PAX-INTERACTING PROTEIN 1"/>
    <property type="match status" value="1"/>
</dbReference>
<keyword evidence="4" id="KW-0158">Chromosome</keyword>
<dbReference type="EMBL" id="CAKOFQ010006960">
    <property type="protein sequence ID" value="CAH1984649.1"/>
    <property type="molecule type" value="Genomic_DNA"/>
</dbReference>
<feature type="compositionally biased region" description="Polar residues" evidence="14">
    <location>
        <begin position="538"/>
        <end position="561"/>
    </location>
</feature>
<feature type="region of interest" description="Disordered" evidence="14">
    <location>
        <begin position="235"/>
        <end position="262"/>
    </location>
</feature>
<accession>A0A9P0KX10</accession>
<protein>
    <recommendedName>
        <fullName evidence="3">Mediator of DNA damage checkpoint protein 1</fullName>
    </recommendedName>
    <alternativeName>
        <fullName evidence="13">PAX transactivation activation domain-interacting protein</fullName>
    </alternativeName>
    <alternativeName>
        <fullName evidence="12">PAX-interacting protein 1</fullName>
    </alternativeName>
</protein>
<comment type="subcellular location">
    <subcellularLocation>
        <location evidence="2">Chromosome</location>
    </subcellularLocation>
    <subcellularLocation>
        <location evidence="1">Nucleus</location>
    </subcellularLocation>
</comment>
<organism evidence="17 18">
    <name type="scientific">Acanthoscelides obtectus</name>
    <name type="common">Bean weevil</name>
    <name type="synonym">Bruchus obtectus</name>
    <dbReference type="NCBI Taxonomy" id="200917"/>
    <lineage>
        <taxon>Eukaryota</taxon>
        <taxon>Metazoa</taxon>
        <taxon>Ecdysozoa</taxon>
        <taxon>Arthropoda</taxon>
        <taxon>Hexapoda</taxon>
        <taxon>Insecta</taxon>
        <taxon>Pterygota</taxon>
        <taxon>Neoptera</taxon>
        <taxon>Endopterygota</taxon>
        <taxon>Coleoptera</taxon>
        <taxon>Polyphaga</taxon>
        <taxon>Cucujiformia</taxon>
        <taxon>Chrysomeloidea</taxon>
        <taxon>Chrysomelidae</taxon>
        <taxon>Bruchinae</taxon>
        <taxon>Bruchini</taxon>
        <taxon>Acanthoscelides</taxon>
    </lineage>
</organism>
<feature type="compositionally biased region" description="Basic and acidic residues" evidence="14">
    <location>
        <begin position="483"/>
        <end position="511"/>
    </location>
</feature>
<dbReference type="OrthoDB" id="687730at2759"/>
<feature type="compositionally biased region" description="Basic and acidic residues" evidence="14">
    <location>
        <begin position="1145"/>
        <end position="1174"/>
    </location>
</feature>
<evidence type="ECO:0000256" key="7">
    <source>
        <dbReference type="ARBA" id="ARBA00022763"/>
    </source>
</evidence>
<keyword evidence="7" id="KW-0227">DNA damage</keyword>
<feature type="compositionally biased region" description="Polar residues" evidence="14">
    <location>
        <begin position="517"/>
        <end position="529"/>
    </location>
</feature>
<dbReference type="Gene3D" id="3.40.50.10190">
    <property type="entry name" value="BRCT domain"/>
    <property type="match status" value="2"/>
</dbReference>
<feature type="region of interest" description="Disordered" evidence="14">
    <location>
        <begin position="360"/>
        <end position="396"/>
    </location>
</feature>
<dbReference type="Gene3D" id="2.60.200.20">
    <property type="match status" value="1"/>
</dbReference>
<dbReference type="CDD" id="cd18432">
    <property type="entry name" value="BRCT_PAXIP1_rpt6_like"/>
    <property type="match status" value="1"/>
</dbReference>
<keyword evidence="6" id="KW-0677">Repeat</keyword>
<evidence type="ECO:0000313" key="17">
    <source>
        <dbReference type="EMBL" id="CAH1984649.1"/>
    </source>
</evidence>
<feature type="region of interest" description="Disordered" evidence="14">
    <location>
        <begin position="1008"/>
        <end position="1061"/>
    </location>
</feature>
<dbReference type="InterPro" id="IPR000253">
    <property type="entry name" value="FHA_dom"/>
</dbReference>
<dbReference type="SMART" id="SM00292">
    <property type="entry name" value="BRCT"/>
    <property type="match status" value="2"/>
</dbReference>
<evidence type="ECO:0000256" key="6">
    <source>
        <dbReference type="ARBA" id="ARBA00022737"/>
    </source>
</evidence>
<feature type="compositionally biased region" description="Basic and acidic residues" evidence="14">
    <location>
        <begin position="1366"/>
        <end position="1375"/>
    </location>
</feature>
<feature type="compositionally biased region" description="Polar residues" evidence="14">
    <location>
        <begin position="641"/>
        <end position="654"/>
    </location>
</feature>
<feature type="compositionally biased region" description="Polar residues" evidence="14">
    <location>
        <begin position="1433"/>
        <end position="1445"/>
    </location>
</feature>
<dbReference type="PROSITE" id="PS50006">
    <property type="entry name" value="FHA_DOMAIN"/>
    <property type="match status" value="1"/>
</dbReference>
<dbReference type="GO" id="GO:0005634">
    <property type="term" value="C:nucleus"/>
    <property type="evidence" value="ECO:0007669"/>
    <property type="project" value="UniProtKB-SubCell"/>
</dbReference>
<feature type="region of interest" description="Disordered" evidence="14">
    <location>
        <begin position="634"/>
        <end position="721"/>
    </location>
</feature>
<dbReference type="SUPFAM" id="SSF52113">
    <property type="entry name" value="BRCT domain"/>
    <property type="match status" value="1"/>
</dbReference>
<sequence>MKMEANSRIQVAVLKVHSKEFPLYKGLNVIGRNKAATVNIVNLNVSQNHAVIIEVDEIQHYISDMNSSNGTLLHGTKLKPLQLYELNDYSNIAIGNVHAKYCKLPQPIVVSNSSMQILNNTQMSQSMYACNTQLMIDETVSDSNTQSERQPHSLRLVPPPPKFAHEHTHIKRTESQLLDIHDVATQVVTYPERRSPLPPVVEQCADLDIHDEATQVVALPDIIERNDKDDIIENKEQQNQNNADHPTSEGDSEATDIGSQGSVQQPIVVQRVFHNRHSYHYSQEPSTSTANRQVDDSFQGVSHKSDSNVVVEESFDAISRVSDDLLADAIEFPTDELETTIQEGDIPEAIEKPLSRQKLAFDSPQPEETNNKVSRSSRKLESDGTNEIENDSQSTEDIVVFKKKPLRKLESTQESDSDTDIECSPVIGDTQAIKPVSISKKAVIDSDSDTDIENKENIKNCSNTNNIKDKPCGSDSDTDIEDKETVTAKEDNQKKTTADSSEDLKENEKNHHAIKGNKSSITPDSTIPKSTDKEKETSSTVNHTTSATNVDLVKQQSAQSDSDTDVEDCNQKDVARKSAEDSIRISDKLQNRNASLNDSDCIPATQDAFALAFNYDQKNDKVNTDCSEESFKLGLTELMEGSQNSQPSRKSNGKNSEELSKKDDILEGLRKSDQTSAEELSKEDSSPAKKVGKLEDEQKTEQMNIEENAEPGPQKPDDEAQEDEVYLMPTQKLDIPNTSAEDKQFKIPSQKFTFKKKTLQLEQSITTMFSTQTDDMYMMPTQKLNEDGTANGDDDDEDDVFFAATQVVDKCETKKKDDDNDDIYIAATQIVENRETKNKDNDVNDDVYIAATQVVEKHETKEAGDDNVYILPTQRLTEHENNEIVNNILAENRSETRKSIVENVGRTGDVDAYDVPTQVLETDAKHSKESKLKDNDLYDAPTQVLQKPDDSSKELGEIERKDSKNSITLSQFENFAQSTADSLKQNNVILEETRPETLSQIETSIKQPLNAGDEAEGKPAFKNENSASKTKSTRRLHSRESLDKTNYLSLPRESIDQEAAMSSAEMIRKDIIKTMESIATKERSTSSRSGRRKKSPAPEMKEKTVSARTAARMNKKEKSHLNEVTERKDEIKDEGIEPKSNGITEESKTLSKKTCEGESTRNKKLKAIEDETKSTDSVINATNRRKIKSSCDSETTSGDRETKTSNIRSTRRRNSEAREESTLSGRTKERGARLVSRESDIEKQATESASSRPRRDEPVADDDEKSKAKPVASTRSRRGDSQEPNTKEKSAESNRSARSRSREPSTVETTTEKASSRPKKGKSIANDVEKVGRNMEASTRSRRGDSCEPRDESVESTKRKGRPRKDKSVADDKNMDTTAVASKRITRKNSSDIEQAKSSRKRRGSSSDSIEETVVEKNARSTRKRDKIVSDLETISENDNNNVKSKPSEDAVVPSVSGKKKQNDDGDDEVRDFEISKPTKARNTKRPADVASTSSSPCSAKKSKMDMDHSLSTPEKNRRRQKPKVVFTMLDSPQLESFVKHLGGSIVDKVDASNVLVTEHVKRSMKLLSAVGLAKPICSIEWIKASKKAHEFLDPWDYILVDKDAESKWKFSLKESLERASKKKLFENYVFQIMTTNAADVLKGAIQCCGGKCVSKKPPGDGTNFVVVASPDQRNRFKKIYEQAPKALVIEPEAIFDGVLRQEVRFSRHLLT</sequence>
<dbReference type="SMART" id="SM00240">
    <property type="entry name" value="FHA"/>
    <property type="match status" value="1"/>
</dbReference>
<dbReference type="InterPro" id="IPR036420">
    <property type="entry name" value="BRCT_dom_sf"/>
</dbReference>
<evidence type="ECO:0000313" key="18">
    <source>
        <dbReference type="Proteomes" id="UP001152888"/>
    </source>
</evidence>
<dbReference type="Pfam" id="PF00498">
    <property type="entry name" value="FHA"/>
    <property type="match status" value="1"/>
</dbReference>
<dbReference type="InterPro" id="IPR001357">
    <property type="entry name" value="BRCT_dom"/>
</dbReference>
<evidence type="ECO:0000256" key="10">
    <source>
        <dbReference type="ARBA" id="ARBA00023242"/>
    </source>
</evidence>
<feature type="domain" description="BRCT" evidence="16">
    <location>
        <begin position="1534"/>
        <end position="1600"/>
    </location>
</feature>
<evidence type="ECO:0000256" key="1">
    <source>
        <dbReference type="ARBA" id="ARBA00004123"/>
    </source>
</evidence>
<feature type="compositionally biased region" description="Basic and acidic residues" evidence="14">
    <location>
        <begin position="569"/>
        <end position="590"/>
    </location>
</feature>
<dbReference type="PANTHER" id="PTHR23196">
    <property type="entry name" value="PAX TRANSCRIPTION ACTIVATION DOMAIN INTERACTING PROTEIN"/>
    <property type="match status" value="1"/>
</dbReference>
<evidence type="ECO:0000256" key="5">
    <source>
        <dbReference type="ARBA" id="ARBA00022499"/>
    </source>
</evidence>
<evidence type="ECO:0000256" key="9">
    <source>
        <dbReference type="ARBA" id="ARBA00022990"/>
    </source>
</evidence>
<keyword evidence="5" id="KW-1017">Isopeptide bond</keyword>
<keyword evidence="18" id="KW-1185">Reference proteome</keyword>
<feature type="compositionally biased region" description="Basic and acidic residues" evidence="14">
    <location>
        <begin position="1342"/>
        <end position="1358"/>
    </location>
</feature>
<dbReference type="Proteomes" id="UP001152888">
    <property type="component" value="Unassembled WGS sequence"/>
</dbReference>
<evidence type="ECO:0000259" key="15">
    <source>
        <dbReference type="PROSITE" id="PS50006"/>
    </source>
</evidence>
<comment type="caution">
    <text evidence="17">The sequence shown here is derived from an EMBL/GenBank/DDBJ whole genome shotgun (WGS) entry which is preliminary data.</text>
</comment>
<proteinExistence type="predicted"/>
<keyword evidence="10" id="KW-0539">Nucleus</keyword>
<feature type="region of interest" description="Disordered" evidence="14">
    <location>
        <begin position="922"/>
        <end position="962"/>
    </location>
</feature>